<dbReference type="AlphaFoldDB" id="A0AAV5FL06"/>
<evidence type="ECO:0000259" key="2">
    <source>
        <dbReference type="Pfam" id="PF20241"/>
    </source>
</evidence>
<name>A0AAV5FL06_ELECO</name>
<sequence length="321" mass="35963">MKRKQTPEMEEEEEEEEDEYEGVNPAAVIQGSRRELHELHRHYRLDDTRETRLEPMRLTLPTEHCYPCFSNCIRHACDTMLQIYSLKLNLPAKASTEGGGPVHLYGFMAARDLLDPLRDDPLVIQDIHSDPSIYPSGPKRGIYLQCTVLIEYEMWIKTNGDREEDDLLVIDGVFACSELTFILGPFTNRIKGERPGGASVDVSRALFRGAVEATVDVDIVALAAADGREEDKDLSVCAFVPPTTEEIKLFRGVVEKPGRLGRFVVAVISDSFLLVFFKVPGGLPEHTGKFAFRAVAHGCIDSRREFSFGTIEVKVTWSGLC</sequence>
<dbReference type="PANTHER" id="PTHR33065">
    <property type="entry name" value="OS07G0486400 PROTEIN"/>
    <property type="match status" value="1"/>
</dbReference>
<organism evidence="3 4">
    <name type="scientific">Eleusine coracana subsp. coracana</name>
    <dbReference type="NCBI Taxonomy" id="191504"/>
    <lineage>
        <taxon>Eukaryota</taxon>
        <taxon>Viridiplantae</taxon>
        <taxon>Streptophyta</taxon>
        <taxon>Embryophyta</taxon>
        <taxon>Tracheophyta</taxon>
        <taxon>Spermatophyta</taxon>
        <taxon>Magnoliopsida</taxon>
        <taxon>Liliopsida</taxon>
        <taxon>Poales</taxon>
        <taxon>Poaceae</taxon>
        <taxon>PACMAD clade</taxon>
        <taxon>Chloridoideae</taxon>
        <taxon>Cynodonteae</taxon>
        <taxon>Eleusininae</taxon>
        <taxon>Eleusine</taxon>
    </lineage>
</organism>
<dbReference type="Pfam" id="PF20241">
    <property type="entry name" value="DUF6598"/>
    <property type="match status" value="1"/>
</dbReference>
<comment type="caution">
    <text evidence="3">The sequence shown here is derived from an EMBL/GenBank/DDBJ whole genome shotgun (WGS) entry which is preliminary data.</text>
</comment>
<evidence type="ECO:0000256" key="1">
    <source>
        <dbReference type="SAM" id="MobiDB-lite"/>
    </source>
</evidence>
<feature type="compositionally biased region" description="Acidic residues" evidence="1">
    <location>
        <begin position="8"/>
        <end position="21"/>
    </location>
</feature>
<feature type="region of interest" description="Disordered" evidence="1">
    <location>
        <begin position="1"/>
        <end position="25"/>
    </location>
</feature>
<dbReference type="Proteomes" id="UP001054889">
    <property type="component" value="Unassembled WGS sequence"/>
</dbReference>
<accession>A0AAV5FL06</accession>
<evidence type="ECO:0000313" key="3">
    <source>
        <dbReference type="EMBL" id="GJN35423.1"/>
    </source>
</evidence>
<protein>
    <recommendedName>
        <fullName evidence="2">DUF6598 domain-containing protein</fullName>
    </recommendedName>
</protein>
<dbReference type="EMBL" id="BQKI01000088">
    <property type="protein sequence ID" value="GJN35423.1"/>
    <property type="molecule type" value="Genomic_DNA"/>
</dbReference>
<gene>
    <name evidence="3" type="primary">gb24199</name>
    <name evidence="3" type="ORF">PR202_gb24199</name>
</gene>
<reference evidence="3" key="1">
    <citation type="journal article" date="2018" name="DNA Res.">
        <title>Multiple hybrid de novo genome assembly of finger millet, an orphan allotetraploid crop.</title>
        <authorList>
            <person name="Hatakeyama M."/>
            <person name="Aluri S."/>
            <person name="Balachadran M.T."/>
            <person name="Sivarajan S.R."/>
            <person name="Patrignani A."/>
            <person name="Gruter S."/>
            <person name="Poveda L."/>
            <person name="Shimizu-Inatsugi R."/>
            <person name="Baeten J."/>
            <person name="Francoijs K.J."/>
            <person name="Nataraja K.N."/>
            <person name="Reddy Y.A.N."/>
            <person name="Phadnis S."/>
            <person name="Ravikumar R.L."/>
            <person name="Schlapbach R."/>
            <person name="Sreeman S.M."/>
            <person name="Shimizu K.K."/>
        </authorList>
    </citation>
    <scope>NUCLEOTIDE SEQUENCE</scope>
</reference>
<evidence type="ECO:0000313" key="4">
    <source>
        <dbReference type="Proteomes" id="UP001054889"/>
    </source>
</evidence>
<proteinExistence type="predicted"/>
<feature type="domain" description="DUF6598" evidence="2">
    <location>
        <begin position="80"/>
        <end position="315"/>
    </location>
</feature>
<dbReference type="PANTHER" id="PTHR33065:SF138">
    <property type="entry name" value="OS09G0442000 PROTEIN"/>
    <property type="match status" value="1"/>
</dbReference>
<reference evidence="3" key="2">
    <citation type="submission" date="2021-12" db="EMBL/GenBank/DDBJ databases">
        <title>Resequencing data analysis of finger millet.</title>
        <authorList>
            <person name="Hatakeyama M."/>
            <person name="Aluri S."/>
            <person name="Balachadran M.T."/>
            <person name="Sivarajan S.R."/>
            <person name="Poveda L."/>
            <person name="Shimizu-Inatsugi R."/>
            <person name="Schlapbach R."/>
            <person name="Sreeman S.M."/>
            <person name="Shimizu K.K."/>
        </authorList>
    </citation>
    <scope>NUCLEOTIDE SEQUENCE</scope>
</reference>
<dbReference type="InterPro" id="IPR046533">
    <property type="entry name" value="DUF6598"/>
</dbReference>
<keyword evidence="4" id="KW-1185">Reference proteome</keyword>